<evidence type="ECO:0000256" key="3">
    <source>
        <dbReference type="ARBA" id="ARBA00014962"/>
    </source>
</evidence>
<accession>A0A3S2UZD1</accession>
<dbReference type="EMBL" id="SACK01000018">
    <property type="protein sequence ID" value="RVT96443.1"/>
    <property type="molecule type" value="Genomic_DNA"/>
</dbReference>
<proteinExistence type="inferred from homology"/>
<dbReference type="OrthoDB" id="9800132at2"/>
<keyword evidence="6 11" id="KW-0812">Transmembrane</keyword>
<evidence type="ECO:0000256" key="6">
    <source>
        <dbReference type="ARBA" id="ARBA00022692"/>
    </source>
</evidence>
<organism evidence="12 13">
    <name type="scientific">Mucilaginibacter limnophilus</name>
    <dbReference type="NCBI Taxonomy" id="1932778"/>
    <lineage>
        <taxon>Bacteria</taxon>
        <taxon>Pseudomonadati</taxon>
        <taxon>Bacteroidota</taxon>
        <taxon>Sphingobacteriia</taxon>
        <taxon>Sphingobacteriales</taxon>
        <taxon>Sphingobacteriaceae</taxon>
        <taxon>Mucilaginibacter</taxon>
    </lineage>
</organism>
<comment type="subcellular location">
    <subcellularLocation>
        <location evidence="1">Cell membrane</location>
        <topology evidence="1">Single-pass membrane protein</topology>
    </subcellularLocation>
</comment>
<name>A0A3S2UZD1_9SPHI</name>
<keyword evidence="7" id="KW-0653">Protein transport</keyword>
<dbReference type="Pfam" id="PF02699">
    <property type="entry name" value="YajC"/>
    <property type="match status" value="1"/>
</dbReference>
<evidence type="ECO:0000256" key="9">
    <source>
        <dbReference type="ARBA" id="ARBA00023010"/>
    </source>
</evidence>
<evidence type="ECO:0000256" key="4">
    <source>
        <dbReference type="ARBA" id="ARBA00022448"/>
    </source>
</evidence>
<keyword evidence="5" id="KW-1003">Cell membrane</keyword>
<feature type="transmembrane region" description="Helical" evidence="11">
    <location>
        <begin position="6"/>
        <end position="24"/>
    </location>
</feature>
<evidence type="ECO:0000256" key="11">
    <source>
        <dbReference type="SAM" id="Phobius"/>
    </source>
</evidence>
<evidence type="ECO:0000256" key="7">
    <source>
        <dbReference type="ARBA" id="ARBA00022927"/>
    </source>
</evidence>
<dbReference type="PANTHER" id="PTHR33909:SF1">
    <property type="entry name" value="SEC TRANSLOCON ACCESSORY COMPLEX SUBUNIT YAJC"/>
    <property type="match status" value="1"/>
</dbReference>
<evidence type="ECO:0000256" key="10">
    <source>
        <dbReference type="ARBA" id="ARBA00023136"/>
    </source>
</evidence>
<dbReference type="NCBIfam" id="TIGR00739">
    <property type="entry name" value="yajC"/>
    <property type="match status" value="1"/>
</dbReference>
<protein>
    <recommendedName>
        <fullName evidence="3">Sec translocon accessory complex subunit YajC</fullName>
    </recommendedName>
</protein>
<keyword evidence="4" id="KW-0813">Transport</keyword>
<dbReference type="SMART" id="SM01323">
    <property type="entry name" value="YajC"/>
    <property type="match status" value="1"/>
</dbReference>
<evidence type="ECO:0000256" key="2">
    <source>
        <dbReference type="ARBA" id="ARBA00006742"/>
    </source>
</evidence>
<keyword evidence="10 11" id="KW-0472">Membrane</keyword>
<comment type="similarity">
    <text evidence="2">Belongs to the YajC family.</text>
</comment>
<evidence type="ECO:0000256" key="8">
    <source>
        <dbReference type="ARBA" id="ARBA00022989"/>
    </source>
</evidence>
<evidence type="ECO:0000256" key="1">
    <source>
        <dbReference type="ARBA" id="ARBA00004162"/>
    </source>
</evidence>
<sequence length="96" mass="10662">MGGSQTQSLIMMGLIILVFYFFMIRPQIKKQKDQKKYVEELKKGDKVVTTAGLHGRIVEVADTTIVIEVESGVKMRFDKTAISLDASKALNTPAKS</sequence>
<keyword evidence="8 11" id="KW-1133">Transmembrane helix</keyword>
<dbReference type="RefSeq" id="WP_127708654.1">
    <property type="nucleotide sequence ID" value="NZ_SACK01000018.1"/>
</dbReference>
<dbReference type="AlphaFoldDB" id="A0A3S2UZD1"/>
<dbReference type="GO" id="GO:0015031">
    <property type="term" value="P:protein transport"/>
    <property type="evidence" value="ECO:0007669"/>
    <property type="project" value="UniProtKB-KW"/>
</dbReference>
<keyword evidence="9" id="KW-0811">Translocation</keyword>
<evidence type="ECO:0000313" key="13">
    <source>
        <dbReference type="Proteomes" id="UP000282759"/>
    </source>
</evidence>
<evidence type="ECO:0000256" key="5">
    <source>
        <dbReference type="ARBA" id="ARBA00022475"/>
    </source>
</evidence>
<dbReference type="Proteomes" id="UP000282759">
    <property type="component" value="Unassembled WGS sequence"/>
</dbReference>
<dbReference type="GO" id="GO:0005886">
    <property type="term" value="C:plasma membrane"/>
    <property type="evidence" value="ECO:0007669"/>
    <property type="project" value="UniProtKB-SubCell"/>
</dbReference>
<comment type="caution">
    <text evidence="12">The sequence shown here is derived from an EMBL/GenBank/DDBJ whole genome shotgun (WGS) entry which is preliminary data.</text>
</comment>
<reference evidence="12 13" key="1">
    <citation type="submission" date="2019-01" db="EMBL/GenBank/DDBJ databases">
        <authorList>
            <person name="Chen W.-M."/>
        </authorList>
    </citation>
    <scope>NUCLEOTIDE SEQUENCE [LARGE SCALE GENOMIC DNA]</scope>
    <source>
        <strain evidence="12 13">YBJ-36</strain>
    </source>
</reference>
<evidence type="ECO:0000313" key="12">
    <source>
        <dbReference type="EMBL" id="RVT96443.1"/>
    </source>
</evidence>
<dbReference type="PRINTS" id="PR01853">
    <property type="entry name" value="YAJCTRNLCASE"/>
</dbReference>
<dbReference type="InterPro" id="IPR003849">
    <property type="entry name" value="Preprotein_translocase_YajC"/>
</dbReference>
<gene>
    <name evidence="12" type="primary">yajC</name>
    <name evidence="12" type="ORF">EOD41_20390</name>
</gene>
<dbReference type="PANTHER" id="PTHR33909">
    <property type="entry name" value="SEC TRANSLOCON ACCESSORY COMPLEX SUBUNIT YAJC"/>
    <property type="match status" value="1"/>
</dbReference>
<keyword evidence="13" id="KW-1185">Reference proteome</keyword>